<dbReference type="SUPFAM" id="SSF55545">
    <property type="entry name" value="beta-N-acetylhexosaminidase-like domain"/>
    <property type="match status" value="1"/>
</dbReference>
<dbReference type="Gene3D" id="3.30.379.10">
    <property type="entry name" value="Chitobiase/beta-hexosaminidase domain 2-like"/>
    <property type="match status" value="1"/>
</dbReference>
<reference evidence="4" key="1">
    <citation type="journal article" date="2014" name="Int. J. Syst. Evol. Microbiol.">
        <title>Complete genome sequence of Corynebacterium casei LMG S-19264T (=DSM 44701T), isolated from a smear-ripened cheese.</title>
        <authorList>
            <consortium name="US DOE Joint Genome Institute (JGI-PGF)"/>
            <person name="Walter F."/>
            <person name="Albersmeier A."/>
            <person name="Kalinowski J."/>
            <person name="Ruckert C."/>
        </authorList>
    </citation>
    <scope>NUCLEOTIDE SEQUENCE</scope>
    <source>
        <strain evidence="4">CGMCC 1.15447</strain>
    </source>
</reference>
<dbReference type="AlphaFoldDB" id="A0A916RHR2"/>
<proteinExistence type="predicted"/>
<gene>
    <name evidence="4" type="ORF">GCM10011507_01810</name>
</gene>
<keyword evidence="3" id="KW-0732">Signal</keyword>
<dbReference type="InterPro" id="IPR029018">
    <property type="entry name" value="Hex-like_dom2"/>
</dbReference>
<sequence length="903" mass="100417">MNKLILALSAALLTLPAIATPRIVTSSHATPREQYAATRLREAVANLPTNETILLAQRHDALIAPYDKQIPDFWPNAEESFILRRLGNTIIVTGYDASGTLYGALELTNRIAQAHAIPSQLDYEDHPQLKLRGTAIGMQKPEITYEGAEYDYPYTPKDFPFFYDKAWWTHYLDYLVDNRYNALFLWNGHPFTSLLKLPKYPEAQELPTAQLDQNIAMFRWLTAEADKRGIWILQGFYNIHLSHAFARAHHLPYHLSAPTPLSSDYTRYCIAQFIQQYPHVGIFMTLGEAMGPHYGPQWLAQTIIPGVKDGLAALSQREGQAIPEPPIIVRAHATDIQDALAAAHPLYSNIDTMWKWNGESLTWTNIRGPVRSRFADLVAGSNVTIANIHLLSNLEPFRWGDPDFIRETEHNFIRIGIGGLHLYPLRYWDWPYSADNTTPLLQQTDRDWIWYEAWARYAWNPERNPQTERTYWITRFADRFTSTNNQQPTTNNQQAAEHLLNAYELSGICAPKLLPRIGITEGNREVFSLGMTMPQLIDAARFNPAETLWTGDAPAGERLTDYVANEVAHKPHHGETPIGVAAEVAASSAKAVEEAEAAAPGITRNQAEYNRIVNDTKSIAALMAFYNAKVQAAALVMQYSYDHNLTDLEHAEPLLAESVSHFKELVALTDTTYRDAAAMHTSQRQIPVRGGPDTEHFRDVLPVYEKELATFQTRLKALETATNPGAPGLASETREGSATNPSAPPAKPLPEVPFTLAPGAGEAFTIAPGQPLYTDDARATIATVVPELNGLKGIRVSTRQEIPLHFTLAAPAQILVGFFKSSSHKALDVSPATEQWNLVMPDAVIPSGGKALPISVWAKPLPAGRNDLDLGKGAYIVLGFVPADTHIPFTATNSNNLDWLFEN</sequence>
<dbReference type="GO" id="GO:0005975">
    <property type="term" value="P:carbohydrate metabolic process"/>
    <property type="evidence" value="ECO:0007669"/>
    <property type="project" value="UniProtKB-ARBA"/>
</dbReference>
<evidence type="ECO:0000256" key="3">
    <source>
        <dbReference type="SAM" id="SignalP"/>
    </source>
</evidence>
<feature type="chain" id="PRO_5036950508" description="Beta-hexosaminidase bacterial type N-terminal domain-containing protein" evidence="3">
    <location>
        <begin position="20"/>
        <end position="903"/>
    </location>
</feature>
<comment type="caution">
    <text evidence="4">The sequence shown here is derived from an EMBL/GenBank/DDBJ whole genome shotgun (WGS) entry which is preliminary data.</text>
</comment>
<organism evidence="4 5">
    <name type="scientific">Edaphobacter acidisoli</name>
    <dbReference type="NCBI Taxonomy" id="2040573"/>
    <lineage>
        <taxon>Bacteria</taxon>
        <taxon>Pseudomonadati</taxon>
        <taxon>Acidobacteriota</taxon>
        <taxon>Terriglobia</taxon>
        <taxon>Terriglobales</taxon>
        <taxon>Acidobacteriaceae</taxon>
        <taxon>Edaphobacter</taxon>
    </lineage>
</organism>
<dbReference type="GO" id="GO:0016787">
    <property type="term" value="F:hydrolase activity"/>
    <property type="evidence" value="ECO:0007669"/>
    <property type="project" value="UniProtKB-KW"/>
</dbReference>
<feature type="signal peptide" evidence="3">
    <location>
        <begin position="1"/>
        <end position="19"/>
    </location>
</feature>
<name>A0A916RHR2_9BACT</name>
<evidence type="ECO:0000313" key="5">
    <source>
        <dbReference type="Proteomes" id="UP000648801"/>
    </source>
</evidence>
<dbReference type="Proteomes" id="UP000648801">
    <property type="component" value="Unassembled WGS sequence"/>
</dbReference>
<reference evidence="4" key="2">
    <citation type="submission" date="2020-09" db="EMBL/GenBank/DDBJ databases">
        <authorList>
            <person name="Sun Q."/>
            <person name="Zhou Y."/>
        </authorList>
    </citation>
    <scope>NUCLEOTIDE SEQUENCE</scope>
    <source>
        <strain evidence="4">CGMCC 1.15447</strain>
    </source>
</reference>
<keyword evidence="5" id="KW-1185">Reference proteome</keyword>
<evidence type="ECO:0000256" key="2">
    <source>
        <dbReference type="SAM" id="MobiDB-lite"/>
    </source>
</evidence>
<keyword evidence="1" id="KW-0378">Hydrolase</keyword>
<feature type="region of interest" description="Disordered" evidence="2">
    <location>
        <begin position="721"/>
        <end position="748"/>
    </location>
</feature>
<evidence type="ECO:0008006" key="6">
    <source>
        <dbReference type="Google" id="ProtNLM"/>
    </source>
</evidence>
<accession>A0A916RHR2</accession>
<dbReference type="EMBL" id="BMJB01000001">
    <property type="protein sequence ID" value="GGA54215.1"/>
    <property type="molecule type" value="Genomic_DNA"/>
</dbReference>
<evidence type="ECO:0000313" key="4">
    <source>
        <dbReference type="EMBL" id="GGA54215.1"/>
    </source>
</evidence>
<evidence type="ECO:0000256" key="1">
    <source>
        <dbReference type="ARBA" id="ARBA00022801"/>
    </source>
</evidence>
<protein>
    <recommendedName>
        <fullName evidence="6">Beta-hexosaminidase bacterial type N-terminal domain-containing protein</fullName>
    </recommendedName>
</protein>